<evidence type="ECO:0000256" key="1">
    <source>
        <dbReference type="SAM" id="SignalP"/>
    </source>
</evidence>
<dbReference type="EMBL" id="CAICTM010001714">
    <property type="protein sequence ID" value="CAB9525718.1"/>
    <property type="molecule type" value="Genomic_DNA"/>
</dbReference>
<evidence type="ECO:0000313" key="2">
    <source>
        <dbReference type="EMBL" id="CAB9525718.1"/>
    </source>
</evidence>
<reference evidence="2" key="1">
    <citation type="submission" date="2020-06" db="EMBL/GenBank/DDBJ databases">
        <authorList>
            <consortium name="Plant Systems Biology data submission"/>
        </authorList>
    </citation>
    <scope>NUCLEOTIDE SEQUENCE</scope>
    <source>
        <strain evidence="2">D6</strain>
    </source>
</reference>
<feature type="chain" id="PRO_5040260011" evidence="1">
    <location>
        <begin position="29"/>
        <end position="356"/>
    </location>
</feature>
<feature type="signal peptide" evidence="1">
    <location>
        <begin position="1"/>
        <end position="28"/>
    </location>
</feature>
<sequence>MIASPVHASSLILLACHLLVLVVSPVSAARYGNSTAYYSRHDNNTAYWNVTRNKHSGKHYLNVTRNKYIRRATEDSEGGDVGESCNENSKPCAEGLTCSRTPFMGIFNPRHICLPLECIGAAVKTFNDVVNITDYEEMIFDVAGVTKEEFFLGKQGKDAIGTGPLAAYHVAQAMPENPAFLKVIQALQNNPVPTYQWKAYQGALSDCDPEGKLSNDPDPTCNGCGPSERGTLGSIGIRFDIGAAIGGAVEFFWTFEGDPGFFIRAGGGLFLGADVGFAGTLGVVFTKNTADLIQRTIWIDIRAPAPVIHGGVSLAAFGLRPVWGLSFVIGIGAGVHVGSLLYGQTWGFAGNGTVFS</sequence>
<gene>
    <name evidence="2" type="ORF">SEMRO_1716_G293200.1</name>
</gene>
<dbReference type="Proteomes" id="UP001153069">
    <property type="component" value="Unassembled WGS sequence"/>
</dbReference>
<proteinExistence type="predicted"/>
<comment type="caution">
    <text evidence="2">The sequence shown here is derived from an EMBL/GenBank/DDBJ whole genome shotgun (WGS) entry which is preliminary data.</text>
</comment>
<evidence type="ECO:0000313" key="3">
    <source>
        <dbReference type="Proteomes" id="UP001153069"/>
    </source>
</evidence>
<protein>
    <submittedName>
        <fullName evidence="2">Uncharacterized protein</fullName>
    </submittedName>
</protein>
<name>A0A9N8HWY0_9STRA</name>
<dbReference type="AlphaFoldDB" id="A0A9N8HWY0"/>
<organism evidence="2 3">
    <name type="scientific">Seminavis robusta</name>
    <dbReference type="NCBI Taxonomy" id="568900"/>
    <lineage>
        <taxon>Eukaryota</taxon>
        <taxon>Sar</taxon>
        <taxon>Stramenopiles</taxon>
        <taxon>Ochrophyta</taxon>
        <taxon>Bacillariophyta</taxon>
        <taxon>Bacillariophyceae</taxon>
        <taxon>Bacillariophycidae</taxon>
        <taxon>Naviculales</taxon>
        <taxon>Naviculaceae</taxon>
        <taxon>Seminavis</taxon>
    </lineage>
</organism>
<keyword evidence="1" id="KW-0732">Signal</keyword>
<accession>A0A9N8HWY0</accession>
<keyword evidence="3" id="KW-1185">Reference proteome</keyword>